<dbReference type="PROSITE" id="PS50994">
    <property type="entry name" value="INTEGRASE"/>
    <property type="match status" value="1"/>
</dbReference>
<dbReference type="SUPFAM" id="SSF53098">
    <property type="entry name" value="Ribonuclease H-like"/>
    <property type="match status" value="1"/>
</dbReference>
<organism evidence="3 4">
    <name type="scientific">Tanacetum coccineum</name>
    <dbReference type="NCBI Taxonomy" id="301880"/>
    <lineage>
        <taxon>Eukaryota</taxon>
        <taxon>Viridiplantae</taxon>
        <taxon>Streptophyta</taxon>
        <taxon>Embryophyta</taxon>
        <taxon>Tracheophyta</taxon>
        <taxon>Spermatophyta</taxon>
        <taxon>Magnoliopsida</taxon>
        <taxon>eudicotyledons</taxon>
        <taxon>Gunneridae</taxon>
        <taxon>Pentapetalae</taxon>
        <taxon>asterids</taxon>
        <taxon>campanulids</taxon>
        <taxon>Asterales</taxon>
        <taxon>Asteraceae</taxon>
        <taxon>Asteroideae</taxon>
        <taxon>Anthemideae</taxon>
        <taxon>Anthemidinae</taxon>
        <taxon>Tanacetum</taxon>
    </lineage>
</organism>
<feature type="compositionally biased region" description="Pro residues" evidence="1">
    <location>
        <begin position="852"/>
        <end position="861"/>
    </location>
</feature>
<dbReference type="InterPro" id="IPR012337">
    <property type="entry name" value="RNaseH-like_sf"/>
</dbReference>
<dbReference type="Proteomes" id="UP001151760">
    <property type="component" value="Unassembled WGS sequence"/>
</dbReference>
<feature type="compositionally biased region" description="Basic residues" evidence="1">
    <location>
        <begin position="591"/>
        <end position="600"/>
    </location>
</feature>
<feature type="compositionally biased region" description="Polar residues" evidence="1">
    <location>
        <begin position="629"/>
        <end position="643"/>
    </location>
</feature>
<dbReference type="PANTHER" id="PTHR42648:SF18">
    <property type="entry name" value="RETROTRANSPOSON, UNCLASSIFIED-LIKE PROTEIN"/>
    <property type="match status" value="1"/>
</dbReference>
<keyword evidence="4" id="KW-1185">Reference proteome</keyword>
<comment type="caution">
    <text evidence="3">The sequence shown here is derived from an EMBL/GenBank/DDBJ whole genome shotgun (WGS) entry which is preliminary data.</text>
</comment>
<feature type="region of interest" description="Disordered" evidence="1">
    <location>
        <begin position="547"/>
        <end position="771"/>
    </location>
</feature>
<feature type="compositionally biased region" description="Polar residues" evidence="1">
    <location>
        <begin position="292"/>
        <end position="308"/>
    </location>
</feature>
<feature type="compositionally biased region" description="Polar residues" evidence="1">
    <location>
        <begin position="677"/>
        <end position="690"/>
    </location>
</feature>
<evidence type="ECO:0000256" key="1">
    <source>
        <dbReference type="SAM" id="MobiDB-lite"/>
    </source>
</evidence>
<feature type="compositionally biased region" description="Basic and acidic residues" evidence="1">
    <location>
        <begin position="914"/>
        <end position="927"/>
    </location>
</feature>
<evidence type="ECO:0000259" key="2">
    <source>
        <dbReference type="PROSITE" id="PS50994"/>
    </source>
</evidence>
<evidence type="ECO:0000313" key="3">
    <source>
        <dbReference type="EMBL" id="GJT63839.1"/>
    </source>
</evidence>
<protein>
    <submittedName>
        <fullName evidence="3">Integrase, catalytic region, zinc finger, CCHC-type containing protein</fullName>
    </submittedName>
</protein>
<dbReference type="Gene3D" id="3.30.420.10">
    <property type="entry name" value="Ribonuclease H-like superfamily/Ribonuclease H"/>
    <property type="match status" value="1"/>
</dbReference>
<reference evidence="3" key="1">
    <citation type="journal article" date="2022" name="Int. J. Mol. Sci.">
        <title>Draft Genome of Tanacetum Coccineum: Genomic Comparison of Closely Related Tanacetum-Family Plants.</title>
        <authorList>
            <person name="Yamashiro T."/>
            <person name="Shiraishi A."/>
            <person name="Nakayama K."/>
            <person name="Satake H."/>
        </authorList>
    </citation>
    <scope>NUCLEOTIDE SEQUENCE</scope>
</reference>
<gene>
    <name evidence="3" type="ORF">Tco_1015319</name>
</gene>
<feature type="region of interest" description="Disordered" evidence="1">
    <location>
        <begin position="287"/>
        <end position="308"/>
    </location>
</feature>
<sequence>MRVMLHVDGVELLKGYHGSNLYTISVEDMMKSSPICLLSKASKNKSWSWHRRLNHLNFSTINDLAKKDLVRGLPRLKFEKDHLCSACQLGKSKKYTHIPKSENTIMEVLHTLHMDLCGPIRVQSINGKRYILVIVDDYSRFTRVKFLRSKDETPEFVIKFLKQIQVGLYKTVRFIRTDNGTEFIPTLVEAAWTMVIFSKTLMFLWIKLLLLLVTPKTVFGALCYPTNDSEDLGKLKAKADIGIFIGYAPNRKVQVPVVLAGVTAGPTFKDNPFAQANNDPFVNPFALEPSSEKSSSGDVSTTESNQVIQPHDHLKKWTKHYPMDNVIGNPSRPACIPIGKSNLLMDLQKMQKNPIFRILVDILQNTNFFRAFTASADVPSIYVQQFWNTLGKDTKTGVYSFQLDELWFNLNADLLHNALEITPKDSAHPFVPRPASDLIIDFVKGLDYLGDIQYISMMHVNSLHHPWRIVLSMINQCLIGKTSSIDKPRHAVLQMLWDDYPLNYLKFVSKGEVDEIFGMPIPKDLIIDAIRNSDYYKKYLEMAARKPRQPTTMTGEEVGKKKKAPQAGKSKQPAPAKQPKPAEKKTSKPTPSKKIHKGKRSDHLVDEKDEESQPASEPQMEDDEYNLQRGIQMSLESLQAQGQERQDLSTEWPFVNLTQGSPKNSQLLKARGKDASTGPSTQPQDDTSANVVHDTPSPADYINDAETIADMEQSNSETDTEILNVEEEHDPGKTLESRPPLARELMEEDQAGSNPRQSHVAQAGPNPEPMHEDFIATVCPIVHESLKLTKEEPGKANVETEVESMVTVPIHQASSSVPPLSTPIIDLSPPKPVSPPVKEPIITATTVTTTILPPPPPPPPQSTTDPDLATRVSTLEKRSADMFENGSYRPHPDHTTLYEALEASMQYPPPPPPKDSDQSKKKKHDSDAFTSKQPPLVNDDPMPEDMHLSESEDTDVAHLPKIKTRPDWLKPLPEEETPETPEPDWVIPPNDLPETENNCDDALAKSYKIPEVKISYFGKTAEI</sequence>
<dbReference type="EMBL" id="BQNB010017493">
    <property type="protein sequence ID" value="GJT63839.1"/>
    <property type="molecule type" value="Genomic_DNA"/>
</dbReference>
<accession>A0ABQ5FL03</accession>
<reference evidence="3" key="2">
    <citation type="submission" date="2022-01" db="EMBL/GenBank/DDBJ databases">
        <authorList>
            <person name="Yamashiro T."/>
            <person name="Shiraishi A."/>
            <person name="Satake H."/>
            <person name="Nakayama K."/>
        </authorList>
    </citation>
    <scope>NUCLEOTIDE SEQUENCE</scope>
</reference>
<dbReference type="InterPro" id="IPR039537">
    <property type="entry name" value="Retrotran_Ty1/copia-like"/>
</dbReference>
<feature type="compositionally biased region" description="Pro residues" evidence="1">
    <location>
        <begin position="829"/>
        <end position="838"/>
    </location>
</feature>
<dbReference type="PANTHER" id="PTHR42648">
    <property type="entry name" value="TRANSPOSASE, PUTATIVE-RELATED"/>
    <property type="match status" value="1"/>
</dbReference>
<feature type="compositionally biased region" description="Basic and acidic residues" evidence="1">
    <location>
        <begin position="944"/>
        <end position="968"/>
    </location>
</feature>
<feature type="domain" description="Integrase catalytic" evidence="2">
    <location>
        <begin position="95"/>
        <end position="210"/>
    </location>
</feature>
<name>A0ABQ5FL03_9ASTR</name>
<feature type="compositionally biased region" description="Polar residues" evidence="1">
    <location>
        <begin position="751"/>
        <end position="760"/>
    </location>
</feature>
<evidence type="ECO:0000313" key="4">
    <source>
        <dbReference type="Proteomes" id="UP001151760"/>
    </source>
</evidence>
<feature type="compositionally biased region" description="Low complexity" evidence="1">
    <location>
        <begin position="840"/>
        <end position="851"/>
    </location>
</feature>
<dbReference type="InterPro" id="IPR001584">
    <property type="entry name" value="Integrase_cat-core"/>
</dbReference>
<dbReference type="InterPro" id="IPR036397">
    <property type="entry name" value="RNaseH_sf"/>
</dbReference>
<dbReference type="InterPro" id="IPR025724">
    <property type="entry name" value="GAG-pre-integrase_dom"/>
</dbReference>
<feature type="compositionally biased region" description="Acidic residues" evidence="1">
    <location>
        <begin position="718"/>
        <end position="729"/>
    </location>
</feature>
<feature type="region of interest" description="Disordered" evidence="1">
    <location>
        <begin position="813"/>
        <end position="997"/>
    </location>
</feature>
<feature type="compositionally biased region" description="Low complexity" evidence="1">
    <location>
        <begin position="565"/>
        <end position="579"/>
    </location>
</feature>
<feature type="compositionally biased region" description="Polar residues" evidence="1">
    <location>
        <begin position="656"/>
        <end position="667"/>
    </location>
</feature>
<proteinExistence type="predicted"/>
<dbReference type="Pfam" id="PF13976">
    <property type="entry name" value="gag_pre-integrs"/>
    <property type="match status" value="1"/>
</dbReference>